<evidence type="ECO:0000313" key="3">
    <source>
        <dbReference type="Proteomes" id="UP000003560"/>
    </source>
</evidence>
<keyword evidence="3" id="KW-1185">Reference proteome</keyword>
<dbReference type="GeneID" id="98002587"/>
<feature type="transmembrane region" description="Helical" evidence="1">
    <location>
        <begin position="428"/>
        <end position="449"/>
    </location>
</feature>
<feature type="transmembrane region" description="Helical" evidence="1">
    <location>
        <begin position="118"/>
        <end position="142"/>
    </location>
</feature>
<sequence>MRTFLLLTRVQMLSVLNSLAPVKSGLSHNQRTLRIVGIATVAVLLGLLFMAYLGLMAVRLALVGLARILPALAVTLGALAGVVFTFLKANGTLFGFKDYDLVMSLPVSRRMVVASRMATLMGMALALAACAMTPLYIVYFLMVPSSAFSIAAAVLSVILAPLAPTALATFASYAITWVAARFRHASLAYVVLGMVAILAFVGACFVFSASANNMSTTDAIEAVEQVGLTLESSIAGAYPPAAWAGAAVAYGSPLAFAGFAVFSLGVSGLCLEIMQRRYAALNATLAARSRRSGAHGHRTKRTSGAGAHAHTKTPFWAIVVKEIRTLLGIPTYAFNCLVGYVFTIGFAVLLASMGLQELLASGTVNGVELGAEQVAALMGNIQLILPWVLGFCGLTCTSSVPSVSIEGRSAWLMATAPVSTRTMLGAKLANSAIPFAASLTLASGILLASGQVTPLGALECLLVGFGTFLLWVCVGMRVDVKHPNLTWINPQDVIKRGAPMLSCILGGLVYVLALGTVIFVASLIFGLAVGHALSLIVGVVSIALGTFVFHRMVATTPSLHI</sequence>
<feature type="transmembrane region" description="Helical" evidence="1">
    <location>
        <begin position="148"/>
        <end position="175"/>
    </location>
</feature>
<feature type="transmembrane region" description="Helical" evidence="1">
    <location>
        <begin position="455"/>
        <end position="478"/>
    </location>
</feature>
<dbReference type="EMBL" id="ABXJ01000012">
    <property type="protein sequence ID" value="EEA91645.1"/>
    <property type="molecule type" value="Genomic_DNA"/>
</dbReference>
<accession>B6G7U7</accession>
<keyword evidence="1" id="KW-1133">Transmembrane helix</keyword>
<feature type="transmembrane region" description="Helical" evidence="1">
    <location>
        <begin position="187"/>
        <end position="209"/>
    </location>
</feature>
<dbReference type="Proteomes" id="UP000003560">
    <property type="component" value="Unassembled WGS sequence"/>
</dbReference>
<dbReference type="eggNOG" id="COG2898">
    <property type="taxonomic scope" value="Bacteria"/>
</dbReference>
<feature type="transmembrane region" description="Helical" evidence="1">
    <location>
        <begin position="332"/>
        <end position="355"/>
    </location>
</feature>
<dbReference type="RefSeq" id="WP_006719733.1">
    <property type="nucleotide sequence ID" value="NZ_CP085935.1"/>
</dbReference>
<feature type="transmembrane region" description="Helical" evidence="1">
    <location>
        <begin position="35"/>
        <end position="62"/>
    </location>
</feature>
<feature type="transmembrane region" description="Helical" evidence="1">
    <location>
        <begin position="531"/>
        <end position="549"/>
    </location>
</feature>
<comment type="caution">
    <text evidence="2">The sequence shown here is derived from an EMBL/GenBank/DDBJ whole genome shotgun (WGS) entry which is preliminary data.</text>
</comment>
<feature type="transmembrane region" description="Helical" evidence="1">
    <location>
        <begin position="247"/>
        <end position="271"/>
    </location>
</feature>
<dbReference type="HOGENOM" id="CLU_031634_1_0_11"/>
<dbReference type="OrthoDB" id="138672at2"/>
<dbReference type="AlphaFoldDB" id="B6G7U7"/>
<keyword evidence="1" id="KW-0472">Membrane</keyword>
<protein>
    <submittedName>
        <fullName evidence="2">Uncharacterized protein</fullName>
    </submittedName>
</protein>
<reference evidence="2 3" key="1">
    <citation type="submission" date="2008-10" db="EMBL/GenBank/DDBJ databases">
        <title>Draft genome sequence of Collinsella stercoris (DSM 13279).</title>
        <authorList>
            <person name="Sudarsanam P."/>
            <person name="Ley R."/>
            <person name="Guruge J."/>
            <person name="Turnbaugh P.J."/>
            <person name="Mahowald M."/>
            <person name="Liep D."/>
            <person name="Gordon J."/>
        </authorList>
    </citation>
    <scope>NUCLEOTIDE SEQUENCE [LARGE SCALE GENOMIC DNA]</scope>
    <source>
        <strain evidence="2 3">DSM 13279</strain>
    </source>
</reference>
<feature type="transmembrane region" description="Helical" evidence="1">
    <location>
        <begin position="68"/>
        <end position="87"/>
    </location>
</feature>
<reference evidence="2 3" key="2">
    <citation type="submission" date="2008-10" db="EMBL/GenBank/DDBJ databases">
        <authorList>
            <person name="Fulton L."/>
            <person name="Clifton S."/>
            <person name="Fulton B."/>
            <person name="Xu J."/>
            <person name="Minx P."/>
            <person name="Pepin K.H."/>
            <person name="Johnson M."/>
            <person name="Thiruvilangam P."/>
            <person name="Bhonagiri V."/>
            <person name="Nash W.E."/>
            <person name="Mardis E.R."/>
            <person name="Wilson R.K."/>
        </authorList>
    </citation>
    <scope>NUCLEOTIDE SEQUENCE [LARGE SCALE GENOMIC DNA]</scope>
    <source>
        <strain evidence="2 3">DSM 13279</strain>
    </source>
</reference>
<evidence type="ECO:0000256" key="1">
    <source>
        <dbReference type="SAM" id="Phobius"/>
    </source>
</evidence>
<feature type="transmembrane region" description="Helical" evidence="1">
    <location>
        <begin position="384"/>
        <end position="407"/>
    </location>
</feature>
<evidence type="ECO:0000313" key="2">
    <source>
        <dbReference type="EMBL" id="EEA91645.1"/>
    </source>
</evidence>
<proteinExistence type="predicted"/>
<feature type="transmembrane region" description="Helical" evidence="1">
    <location>
        <begin position="499"/>
        <end position="525"/>
    </location>
</feature>
<organism evidence="2 3">
    <name type="scientific">Collinsella stercoris DSM 13279</name>
    <dbReference type="NCBI Taxonomy" id="445975"/>
    <lineage>
        <taxon>Bacteria</taxon>
        <taxon>Bacillati</taxon>
        <taxon>Actinomycetota</taxon>
        <taxon>Coriobacteriia</taxon>
        <taxon>Coriobacteriales</taxon>
        <taxon>Coriobacteriaceae</taxon>
        <taxon>Collinsella</taxon>
    </lineage>
</organism>
<dbReference type="STRING" id="445975.COLSTE_00200"/>
<gene>
    <name evidence="2" type="ORF">COLSTE_00200</name>
</gene>
<name>B6G7U7_9ACTN</name>
<keyword evidence="1" id="KW-0812">Transmembrane</keyword>